<evidence type="ECO:0000313" key="6">
    <source>
        <dbReference type="EMBL" id="CBY82290.1"/>
    </source>
</evidence>
<organism evidence="6 7">
    <name type="scientific">Helicobacter felis (strain ATCC 49179 / CCUG 28539 / NCTC 12436 / CS1)</name>
    <dbReference type="NCBI Taxonomy" id="936155"/>
    <lineage>
        <taxon>Bacteria</taxon>
        <taxon>Pseudomonadati</taxon>
        <taxon>Campylobacterota</taxon>
        <taxon>Epsilonproteobacteria</taxon>
        <taxon>Campylobacterales</taxon>
        <taxon>Helicobacteraceae</taxon>
        <taxon>Helicobacter</taxon>
    </lineage>
</organism>
<dbReference type="HOGENOM" id="CLU_386746_0_0_7"/>
<evidence type="ECO:0000313" key="7">
    <source>
        <dbReference type="Proteomes" id="UP000007934"/>
    </source>
</evidence>
<dbReference type="Proteomes" id="UP000007934">
    <property type="component" value="Chromosome"/>
</dbReference>
<dbReference type="RefSeq" id="WP_013468662.1">
    <property type="nucleotide sequence ID" value="NC_014810.2"/>
</dbReference>
<dbReference type="CDD" id="cd01127">
    <property type="entry name" value="TrwB_TraG_TraD_VirD4"/>
    <property type="match status" value="1"/>
</dbReference>
<dbReference type="InterPro" id="IPR050206">
    <property type="entry name" value="FtsK/SpoIIIE/SftA"/>
</dbReference>
<dbReference type="eggNOG" id="COG1674">
    <property type="taxonomic scope" value="Bacteria"/>
</dbReference>
<dbReference type="GeneID" id="36134127"/>
<evidence type="ECO:0000259" key="5">
    <source>
        <dbReference type="PROSITE" id="PS50901"/>
    </source>
</evidence>
<evidence type="ECO:0000256" key="3">
    <source>
        <dbReference type="PROSITE-ProRule" id="PRU00289"/>
    </source>
</evidence>
<feature type="domain" description="FtsK" evidence="5">
    <location>
        <begin position="338"/>
        <end position="531"/>
    </location>
</feature>
<dbReference type="STRING" id="936155.HFELIS_02060"/>
<dbReference type="Gene3D" id="3.40.50.300">
    <property type="entry name" value="P-loop containing nucleotide triphosphate hydrolases"/>
    <property type="match status" value="1"/>
</dbReference>
<dbReference type="InterPro" id="IPR027417">
    <property type="entry name" value="P-loop_NTPase"/>
</dbReference>
<keyword evidence="7" id="KW-1185">Reference proteome</keyword>
<dbReference type="PROSITE" id="PS50901">
    <property type="entry name" value="FTSK"/>
    <property type="match status" value="1"/>
</dbReference>
<dbReference type="GO" id="GO:0003677">
    <property type="term" value="F:DNA binding"/>
    <property type="evidence" value="ECO:0007669"/>
    <property type="project" value="InterPro"/>
</dbReference>
<dbReference type="SUPFAM" id="SSF52540">
    <property type="entry name" value="P-loop containing nucleoside triphosphate hydrolases"/>
    <property type="match status" value="1"/>
</dbReference>
<dbReference type="AlphaFoldDB" id="E7ACW0"/>
<proteinExistence type="predicted"/>
<feature type="coiled-coil region" evidence="4">
    <location>
        <begin position="296"/>
        <end position="323"/>
    </location>
</feature>
<dbReference type="GO" id="GO:0005524">
    <property type="term" value="F:ATP binding"/>
    <property type="evidence" value="ECO:0007669"/>
    <property type="project" value="UniProtKB-UniRule"/>
</dbReference>
<evidence type="ECO:0000256" key="1">
    <source>
        <dbReference type="ARBA" id="ARBA00022741"/>
    </source>
</evidence>
<accession>E7ACW0</accession>
<keyword evidence="1 3" id="KW-0547">Nucleotide-binding</keyword>
<evidence type="ECO:0000256" key="4">
    <source>
        <dbReference type="SAM" id="Coils"/>
    </source>
</evidence>
<dbReference type="Pfam" id="PF01580">
    <property type="entry name" value="FtsK_SpoIIIE"/>
    <property type="match status" value="1"/>
</dbReference>
<protein>
    <submittedName>
        <fullName evidence="6">Cell divison protein</fullName>
    </submittedName>
</protein>
<evidence type="ECO:0000256" key="2">
    <source>
        <dbReference type="ARBA" id="ARBA00022840"/>
    </source>
</evidence>
<dbReference type="OrthoDB" id="5347521at2"/>
<name>E7ACW0_HELFC</name>
<dbReference type="KEGG" id="hfe:HFELIS_02060"/>
<sequence>MLAALQDLDQALHKVRFAHSPLFTLKESQERLLKIRDNIRESQPQLGGQLHLNESQSYPEFLALGVLEVGENTPQGLEESFEKFFIPKVYPFPPPALYGNSPNTPRFLREAFLRLVSTIPLTHLQVVLVDALQLGGVFALARRLLKKDHKFIYQQKILTEGGEIKQALKDLYEYLKTNLQEKLAGYKDFMDYNRHNTDRLEVRALFLSGVDALDAESRGYLQRLVRFGAANGVLCFVYSLSEKQERSKEEAFLDRFLEQYAERFESTPAFERLRLKALHDSTGTNSAHLNAFAKEVADYYDGRNQIKREVSELQQEGEFWNKESTYIVRAPIGWDKNHREVLFEIGGDQTQHHTLVCGRSGSGKSNFLNVLIQNLAYYYSPDELRLFLLDYKEGVEFNAYANPTLEHAQLVSVQACVAYGITFLEWLNKELTRRAQLFKDCGAKDFKGYRQTHTLPRFVVIIDEFQVLFMEGKKLEEIKNLVVNLLKKGRSYGVHMVFSTQTMVGGQIPKEILGQIGNRMALAVNETNDSLSVLGNDAATRLEPKIGIYSSVGEQKDDSLMTYTSIPYAANEKLPDFIAKTIEEARERGTKPLEDRKLYNGEEPVYMPQALHLQDMSLQLGVGVDYEGREFILPFEEGDHLLLVGADEAKITWLKILGKNLHALGKKLYYYNASKALAKIQDQIQPYGIQATHTNAQIFEENLEPGSFILIDSLDEAQDLHDRKSVGLAQWKASLTNAKDYGHHYIVMLTNMKRVTGIPDIKDMLELFKYRIVFKSNQENTEKATSIEIKERLERANARFFDKSTDAYTDFRPYSLRD</sequence>
<reference evidence="6 7" key="1">
    <citation type="journal article" date="2011" name="Genome Biol. Evol.">
        <title>Comparative whole genome sequence analysis of the carcinogenic bacterial model pathogen Helicobacter felis.</title>
        <authorList>
            <person name="Arnold I.C."/>
            <person name="Zigova Z."/>
            <person name="Holden M."/>
            <person name="Lawley T.D."/>
            <person name="Rad R."/>
            <person name="Dougan G."/>
            <person name="Falkow S."/>
            <person name="Bentley S.D."/>
            <person name="Muller A."/>
        </authorList>
    </citation>
    <scope>NUCLEOTIDE SEQUENCE [LARGE SCALE GENOMIC DNA]</scope>
    <source>
        <strain evidence="7">ATCC 49179 / CCUG 28539 / NCTC 12436 / CS1</strain>
    </source>
</reference>
<dbReference type="PANTHER" id="PTHR22683">
    <property type="entry name" value="SPORULATION PROTEIN RELATED"/>
    <property type="match status" value="1"/>
</dbReference>
<dbReference type="EMBL" id="FQ670179">
    <property type="protein sequence ID" value="CBY82290.1"/>
    <property type="molecule type" value="Genomic_DNA"/>
</dbReference>
<feature type="binding site" evidence="3">
    <location>
        <begin position="358"/>
        <end position="365"/>
    </location>
    <ligand>
        <name>ATP</name>
        <dbReference type="ChEBI" id="CHEBI:30616"/>
    </ligand>
</feature>
<dbReference type="InterPro" id="IPR002543">
    <property type="entry name" value="FtsK_dom"/>
</dbReference>
<gene>
    <name evidence="6" type="ordered locus">Hfelis_02060</name>
</gene>
<keyword evidence="4" id="KW-0175">Coiled coil</keyword>
<keyword evidence="2 3" id="KW-0067">ATP-binding</keyword>
<dbReference type="PANTHER" id="PTHR22683:SF41">
    <property type="entry name" value="DNA TRANSLOCASE FTSK"/>
    <property type="match status" value="1"/>
</dbReference>